<dbReference type="RefSeq" id="WP_106776613.1">
    <property type="nucleotide sequence ID" value="NZ_JBGGGQ010000001.1"/>
</dbReference>
<organism evidence="1 2">
    <name type="scientific">Peptostreptococcus russellii</name>
    <dbReference type="NCBI Taxonomy" id="215200"/>
    <lineage>
        <taxon>Bacteria</taxon>
        <taxon>Bacillati</taxon>
        <taxon>Bacillota</taxon>
        <taxon>Clostridia</taxon>
        <taxon>Peptostreptococcales</taxon>
        <taxon>Peptostreptococcaceae</taxon>
        <taxon>Peptostreptococcus</taxon>
    </lineage>
</organism>
<dbReference type="EMBL" id="JYGE01000003">
    <property type="protein sequence ID" value="PSJ31860.1"/>
    <property type="molecule type" value="Genomic_DNA"/>
</dbReference>
<gene>
    <name evidence="1" type="ORF">UF10_04410</name>
</gene>
<proteinExistence type="predicted"/>
<name>A0A2P7Q1N9_9FIRM</name>
<dbReference type="SUPFAM" id="SSF89360">
    <property type="entry name" value="HesB-like domain"/>
    <property type="match status" value="1"/>
</dbReference>
<protein>
    <submittedName>
        <fullName evidence="1">Fe-S cluster assembly protein HesB</fullName>
    </submittedName>
</protein>
<comment type="caution">
    <text evidence="1">The sequence shown here is derived from an EMBL/GenBank/DDBJ whole genome shotgun (WGS) entry which is preliminary data.</text>
</comment>
<dbReference type="Gene3D" id="2.60.300.12">
    <property type="entry name" value="HesB-like domain"/>
    <property type="match status" value="1"/>
</dbReference>
<evidence type="ECO:0000313" key="2">
    <source>
        <dbReference type="Proteomes" id="UP000241434"/>
    </source>
</evidence>
<dbReference type="Proteomes" id="UP000241434">
    <property type="component" value="Unassembled WGS sequence"/>
</dbReference>
<dbReference type="InterPro" id="IPR035903">
    <property type="entry name" value="HesB-like_dom_sf"/>
</dbReference>
<dbReference type="OrthoDB" id="2355011at2"/>
<reference evidence="1" key="1">
    <citation type="thesis" date="2015" institute="Rutgers" country="The State University of New Jersey, 14 College Farm Rd., New Brunswick, NJ, USA">
        <title>Ammonia toxicity in bacteria and its implications for treatment of and resource recovery from highly nitrogenous organic wastes.</title>
        <authorList>
            <person name="Luther A.K."/>
        </authorList>
    </citation>
    <scope>NUCLEOTIDE SEQUENCE</scope>
    <source>
        <strain evidence="1">RT-10B</strain>
    </source>
</reference>
<keyword evidence="2" id="KW-1185">Reference proteome</keyword>
<sequence>MKVEVAQTALEVLREIIAEQGEEVPTSVRMYFAGAACSGPSFGLALDNKKESDAACAVEELEFVMDEQEYAQFGDMLIQDLGGGFRVIPESLKDMESGCGSCSGCH</sequence>
<dbReference type="AlphaFoldDB" id="A0A2P7Q1N9"/>
<accession>A0A2P7Q1N9</accession>
<evidence type="ECO:0000313" key="1">
    <source>
        <dbReference type="EMBL" id="PSJ31860.1"/>
    </source>
</evidence>